<comment type="caution">
    <text evidence="2">The sequence shown here is derived from an EMBL/GenBank/DDBJ whole genome shotgun (WGS) entry which is preliminary data.</text>
</comment>
<keyword evidence="3" id="KW-1185">Reference proteome</keyword>
<reference evidence="2 3" key="1">
    <citation type="submission" date="2015-06" db="EMBL/GenBank/DDBJ databases">
        <title>Expansion of signal transduction pathways in fungi by whole-genome duplication.</title>
        <authorList>
            <consortium name="DOE Joint Genome Institute"/>
            <person name="Corrochano L.M."/>
            <person name="Kuo A."/>
            <person name="Marcet-Houben M."/>
            <person name="Polaino S."/>
            <person name="Salamov A."/>
            <person name="Villalobos J.M."/>
            <person name="Alvarez M.I."/>
            <person name="Avalos J."/>
            <person name="Benito E.P."/>
            <person name="Benoit I."/>
            <person name="Burger G."/>
            <person name="Camino L.P."/>
            <person name="Canovas D."/>
            <person name="Cerda-Olmedo E."/>
            <person name="Cheng J.-F."/>
            <person name="Dominguez A."/>
            <person name="Elias M."/>
            <person name="Eslava A.P."/>
            <person name="Glaser F."/>
            <person name="Grimwood J."/>
            <person name="Gutierrez G."/>
            <person name="Heitman J."/>
            <person name="Henrissat B."/>
            <person name="Iturriaga E.A."/>
            <person name="Lang B.F."/>
            <person name="Lavin J.L."/>
            <person name="Lee S."/>
            <person name="Li W."/>
            <person name="Lindquist E."/>
            <person name="Lopez-Garcia S."/>
            <person name="Luque E.M."/>
            <person name="Marcos A.T."/>
            <person name="Martin J."/>
            <person name="Mccluskey K."/>
            <person name="Medina H.R."/>
            <person name="Miralles-Duran A."/>
            <person name="Miyazaki A."/>
            <person name="Munoz-Torres E."/>
            <person name="Oguiza J.A."/>
            <person name="Ohm R."/>
            <person name="Olmedo M."/>
            <person name="Orejas M."/>
            <person name="Ortiz-Castellanos L."/>
            <person name="Pisabarro A.G."/>
            <person name="Rodriguez-Romero J."/>
            <person name="Ruiz-Herrera J."/>
            <person name="Ruiz-Vazquez R."/>
            <person name="Sanz C."/>
            <person name="Schackwitz W."/>
            <person name="Schmutz J."/>
            <person name="Shahriari M."/>
            <person name="Shelest E."/>
            <person name="Silva-Franco F."/>
            <person name="Soanes D."/>
            <person name="Syed K."/>
            <person name="Tagua V.G."/>
            <person name="Talbot N.J."/>
            <person name="Thon M."/>
            <person name="De Vries R.P."/>
            <person name="Wiebenga A."/>
            <person name="Yadav J.S."/>
            <person name="Braun E.L."/>
            <person name="Baker S."/>
            <person name="Garre V."/>
            <person name="Horwitz B."/>
            <person name="Torres-Martinez S."/>
            <person name="Idnurm A."/>
            <person name="Herrera-Estrella A."/>
            <person name="Gabaldon T."/>
            <person name="Grigoriev I.V."/>
        </authorList>
    </citation>
    <scope>NUCLEOTIDE SEQUENCE [LARGE SCALE GENOMIC DNA]</scope>
    <source>
        <strain evidence="2 3">CBS 277.49</strain>
    </source>
</reference>
<feature type="compositionally biased region" description="Low complexity" evidence="1">
    <location>
        <begin position="40"/>
        <end position="56"/>
    </location>
</feature>
<gene>
    <name evidence="2" type="ORF">MUCCIDRAFT_108199</name>
</gene>
<dbReference type="Proteomes" id="UP000077051">
    <property type="component" value="Unassembled WGS sequence"/>
</dbReference>
<evidence type="ECO:0000313" key="3">
    <source>
        <dbReference type="Proteomes" id="UP000077051"/>
    </source>
</evidence>
<feature type="compositionally biased region" description="Basic and acidic residues" evidence="1">
    <location>
        <begin position="58"/>
        <end position="71"/>
    </location>
</feature>
<evidence type="ECO:0000256" key="1">
    <source>
        <dbReference type="SAM" id="MobiDB-lite"/>
    </source>
</evidence>
<dbReference type="EMBL" id="AMYB01000003">
    <property type="protein sequence ID" value="OAD04373.1"/>
    <property type="molecule type" value="Genomic_DNA"/>
</dbReference>
<dbReference type="AlphaFoldDB" id="A0A168M4I9"/>
<sequence length="192" mass="21233">MNIGSLNTLNNTNTNIINKKKRKLSNPLIHGDTSAQPAQSRTSFTPSSSSKPATTTHARNDRRTTARKSFEELFDESDQEGDEETCLDAENDSDTGSVTLADLPEKLQLDVTKNLISSLQSPSSYRFEGYNYSNNTLPTPSNIYSSKLNITSRSQDNSITARLIFVLPLATKDVKDTLDDNTMSSTVLFFII</sequence>
<organism evidence="2 3">
    <name type="scientific">Mucor lusitanicus CBS 277.49</name>
    <dbReference type="NCBI Taxonomy" id="747725"/>
    <lineage>
        <taxon>Eukaryota</taxon>
        <taxon>Fungi</taxon>
        <taxon>Fungi incertae sedis</taxon>
        <taxon>Mucoromycota</taxon>
        <taxon>Mucoromycotina</taxon>
        <taxon>Mucoromycetes</taxon>
        <taxon>Mucorales</taxon>
        <taxon>Mucorineae</taxon>
        <taxon>Mucoraceae</taxon>
        <taxon>Mucor</taxon>
    </lineage>
</organism>
<proteinExistence type="predicted"/>
<accession>A0A168M4I9</accession>
<evidence type="ECO:0000313" key="2">
    <source>
        <dbReference type="EMBL" id="OAD04373.1"/>
    </source>
</evidence>
<name>A0A168M4I9_MUCCL</name>
<feature type="compositionally biased region" description="Acidic residues" evidence="1">
    <location>
        <begin position="72"/>
        <end position="93"/>
    </location>
</feature>
<feature type="region of interest" description="Disordered" evidence="1">
    <location>
        <begin position="17"/>
        <end position="97"/>
    </location>
</feature>
<dbReference type="VEuPathDB" id="FungiDB:MUCCIDRAFT_108199"/>
<protein>
    <submittedName>
        <fullName evidence="2">Uncharacterized protein</fullName>
    </submittedName>
</protein>